<evidence type="ECO:0000313" key="3">
    <source>
        <dbReference type="EMBL" id="PWR17718.1"/>
    </source>
</evidence>
<evidence type="ECO:0000256" key="1">
    <source>
        <dbReference type="ARBA" id="ARBA00009477"/>
    </source>
</evidence>
<proteinExistence type="inferred from homology"/>
<dbReference type="NCBIfam" id="TIGR01730">
    <property type="entry name" value="RND_mfp"/>
    <property type="match status" value="1"/>
</dbReference>
<dbReference type="InterPro" id="IPR006143">
    <property type="entry name" value="RND_pump_MFP"/>
</dbReference>
<name>A0A317DSQ5_9PROT</name>
<keyword evidence="4" id="KW-1185">Reference proteome</keyword>
<dbReference type="Gene3D" id="2.40.50.100">
    <property type="match status" value="1"/>
</dbReference>
<organism evidence="3 4">
    <name type="scientific">Zavarzinia compransoris</name>
    <dbReference type="NCBI Taxonomy" id="1264899"/>
    <lineage>
        <taxon>Bacteria</taxon>
        <taxon>Pseudomonadati</taxon>
        <taxon>Pseudomonadota</taxon>
        <taxon>Alphaproteobacteria</taxon>
        <taxon>Rhodospirillales</taxon>
        <taxon>Zavarziniaceae</taxon>
        <taxon>Zavarzinia</taxon>
    </lineage>
</organism>
<feature type="domain" description="Multidrug resistance protein MdtA-like C-terminal permuted SH3" evidence="2">
    <location>
        <begin position="289"/>
        <end position="349"/>
    </location>
</feature>
<dbReference type="Pfam" id="PF25967">
    <property type="entry name" value="RND-MFP_C"/>
    <property type="match status" value="1"/>
</dbReference>
<dbReference type="PANTHER" id="PTHR30469">
    <property type="entry name" value="MULTIDRUG RESISTANCE PROTEIN MDTA"/>
    <property type="match status" value="1"/>
</dbReference>
<dbReference type="RefSeq" id="WP_109923246.1">
    <property type="nucleotide sequence ID" value="NZ_QGLF01000008.1"/>
</dbReference>
<reference evidence="4" key="1">
    <citation type="submission" date="2018-05" db="EMBL/GenBank/DDBJ databases">
        <title>Zavarzinia sp. HR-AS.</title>
        <authorList>
            <person name="Lee Y."/>
            <person name="Jeon C.O."/>
        </authorList>
    </citation>
    <scope>NUCLEOTIDE SEQUENCE [LARGE SCALE GENOMIC DNA]</scope>
    <source>
        <strain evidence="4">DSM 1231</strain>
    </source>
</reference>
<comment type="caution">
    <text evidence="3">The sequence shown here is derived from an EMBL/GenBank/DDBJ whole genome shotgun (WGS) entry which is preliminary data.</text>
</comment>
<dbReference type="PANTHER" id="PTHR30469:SF15">
    <property type="entry name" value="HLYD FAMILY OF SECRETION PROTEINS"/>
    <property type="match status" value="1"/>
</dbReference>
<comment type="similarity">
    <text evidence="1">Belongs to the membrane fusion protein (MFP) (TC 8.A.1) family.</text>
</comment>
<dbReference type="Proteomes" id="UP000246077">
    <property type="component" value="Unassembled WGS sequence"/>
</dbReference>
<dbReference type="SUPFAM" id="SSF111369">
    <property type="entry name" value="HlyD-like secretion proteins"/>
    <property type="match status" value="1"/>
</dbReference>
<accession>A0A317DSQ5</accession>
<protein>
    <recommendedName>
        <fullName evidence="2">Multidrug resistance protein MdtA-like C-terminal permuted SH3 domain-containing protein</fullName>
    </recommendedName>
</protein>
<dbReference type="InterPro" id="IPR058627">
    <property type="entry name" value="MdtA-like_C"/>
</dbReference>
<dbReference type="OrthoDB" id="9806939at2"/>
<dbReference type="GO" id="GO:0015562">
    <property type="term" value="F:efflux transmembrane transporter activity"/>
    <property type="evidence" value="ECO:0007669"/>
    <property type="project" value="TreeGrafter"/>
</dbReference>
<dbReference type="GO" id="GO:1990281">
    <property type="term" value="C:efflux pump complex"/>
    <property type="evidence" value="ECO:0007669"/>
    <property type="project" value="TreeGrafter"/>
</dbReference>
<sequence>MRPFTTSKGLTLPGLNLLALTLAAVAGLAAFPPLAARAETAPVEQPARPVAAATVERAADAADIRGSGLVAYKREVVLSFKIGGVVQAFAVDVGDQVAAGQTLATLDTGEIDAQWREADANVEKARRDVARLSPLVGSGFASQARLDDARTALQMAIAGRDTVAFNRGLAVIKAPAGGVILSRDVESGQIVPAGLGVLALGDIESGRVVKVGIADRDVVKLRLGDGASVRLPGIEAPARAHVTRIAPKGDPRTGAFVVELALDDTSLQVPSGLVADVAIRPQGAAESKVVMIPASAVLEGFGAEGSVFVVDRKTSTVSRRRVVFGPLAGENVTIRSGLEPGEQVVSAGAGYLREGDRVLVTDQVALRGGTR</sequence>
<dbReference type="Gene3D" id="2.40.420.20">
    <property type="match status" value="1"/>
</dbReference>
<evidence type="ECO:0000313" key="4">
    <source>
        <dbReference type="Proteomes" id="UP000246077"/>
    </source>
</evidence>
<evidence type="ECO:0000259" key="2">
    <source>
        <dbReference type="Pfam" id="PF25967"/>
    </source>
</evidence>
<dbReference type="AlphaFoldDB" id="A0A317DSQ5"/>
<gene>
    <name evidence="3" type="ORF">DKG75_21455</name>
</gene>
<dbReference type="EMBL" id="QGLF01000008">
    <property type="protein sequence ID" value="PWR17718.1"/>
    <property type="molecule type" value="Genomic_DNA"/>
</dbReference>
<dbReference type="Gene3D" id="2.40.30.170">
    <property type="match status" value="1"/>
</dbReference>
<dbReference type="Gene3D" id="1.10.287.470">
    <property type="entry name" value="Helix hairpin bin"/>
    <property type="match status" value="1"/>
</dbReference>